<dbReference type="AlphaFoldDB" id="A0A1G5RW16"/>
<dbReference type="Pfam" id="PF02021">
    <property type="entry name" value="UPF0102"/>
    <property type="match status" value="1"/>
</dbReference>
<dbReference type="NCBIfam" id="NF009150">
    <property type="entry name" value="PRK12497.1-3"/>
    <property type="match status" value="1"/>
</dbReference>
<dbReference type="InterPro" id="IPR011856">
    <property type="entry name" value="tRNA_endonuc-like_dom_sf"/>
</dbReference>
<dbReference type="HAMAP" id="MF_00048">
    <property type="entry name" value="UPF0102"/>
    <property type="match status" value="1"/>
</dbReference>
<evidence type="ECO:0000313" key="5">
    <source>
        <dbReference type="Proteomes" id="UP000199428"/>
    </source>
</evidence>
<dbReference type="InterPro" id="IPR003306">
    <property type="entry name" value="WIF"/>
</dbReference>
<dbReference type="SUPFAM" id="SSF52980">
    <property type="entry name" value="Restriction endonuclease-like"/>
    <property type="match status" value="1"/>
</dbReference>
<dbReference type="CDD" id="cd20736">
    <property type="entry name" value="PoNe_Nuclease"/>
    <property type="match status" value="1"/>
</dbReference>
<sequence>MNNRRQGNDFESLAADYLKRNGMLVLEQNYYCKMGEIDIVARDKEYLVFVEVKYRKNKMTGSAAEAVNFNKMRKISRCADVWMMQHKVSGDTSVRFDVVAIEEGHLTHYKNAFEYIPIC</sequence>
<protein>
    <recommendedName>
        <fullName evidence="2">UPF0102 protein SAMN02910350_01207</fullName>
    </recommendedName>
</protein>
<organism evidence="4 5">
    <name type="scientific">Pseudobutyrivibrio xylanivorans</name>
    <dbReference type="NCBI Taxonomy" id="185007"/>
    <lineage>
        <taxon>Bacteria</taxon>
        <taxon>Bacillati</taxon>
        <taxon>Bacillota</taxon>
        <taxon>Clostridia</taxon>
        <taxon>Lachnospirales</taxon>
        <taxon>Lachnospiraceae</taxon>
        <taxon>Pseudobutyrivibrio</taxon>
    </lineage>
</organism>
<keyword evidence="4" id="KW-0378">Hydrolase</keyword>
<dbReference type="InterPro" id="IPR011335">
    <property type="entry name" value="Restrct_endonuc-II-like"/>
</dbReference>
<evidence type="ECO:0000256" key="2">
    <source>
        <dbReference type="HAMAP-Rule" id="MF_00048"/>
    </source>
</evidence>
<feature type="domain" description="WIF" evidence="3">
    <location>
        <begin position="81"/>
        <end position="119"/>
    </location>
</feature>
<comment type="similarity">
    <text evidence="1 2">Belongs to the UPF0102 family.</text>
</comment>
<dbReference type="GO" id="GO:0004519">
    <property type="term" value="F:endonuclease activity"/>
    <property type="evidence" value="ECO:0007669"/>
    <property type="project" value="UniProtKB-KW"/>
</dbReference>
<keyword evidence="4" id="KW-0540">Nuclease</keyword>
<dbReference type="GO" id="GO:0003676">
    <property type="term" value="F:nucleic acid binding"/>
    <property type="evidence" value="ECO:0007669"/>
    <property type="project" value="InterPro"/>
</dbReference>
<evidence type="ECO:0000313" key="4">
    <source>
        <dbReference type="EMBL" id="SCZ78325.1"/>
    </source>
</evidence>
<dbReference type="Gene3D" id="3.40.1350.10">
    <property type="match status" value="1"/>
</dbReference>
<accession>A0A1G5RW16</accession>
<dbReference type="PROSITE" id="PS50814">
    <property type="entry name" value="WIF"/>
    <property type="match status" value="1"/>
</dbReference>
<keyword evidence="4" id="KW-0255">Endonuclease</keyword>
<proteinExistence type="inferred from homology"/>
<dbReference type="NCBIfam" id="TIGR00252">
    <property type="entry name" value="YraN family protein"/>
    <property type="match status" value="1"/>
</dbReference>
<gene>
    <name evidence="4" type="ORF">SAMN02910350_01207</name>
</gene>
<evidence type="ECO:0000259" key="3">
    <source>
        <dbReference type="PROSITE" id="PS50814"/>
    </source>
</evidence>
<dbReference type="Proteomes" id="UP000199428">
    <property type="component" value="Unassembled WGS sequence"/>
</dbReference>
<evidence type="ECO:0000256" key="1">
    <source>
        <dbReference type="ARBA" id="ARBA00006738"/>
    </source>
</evidence>
<dbReference type="PANTHER" id="PTHR34039">
    <property type="entry name" value="UPF0102 PROTEIN YRAN"/>
    <property type="match status" value="1"/>
</dbReference>
<dbReference type="InterPro" id="IPR003509">
    <property type="entry name" value="UPF0102_YraN-like"/>
</dbReference>
<dbReference type="EMBL" id="FMWK01000005">
    <property type="protein sequence ID" value="SCZ78325.1"/>
    <property type="molecule type" value="Genomic_DNA"/>
</dbReference>
<reference evidence="4 5" key="1">
    <citation type="submission" date="2016-10" db="EMBL/GenBank/DDBJ databases">
        <authorList>
            <person name="de Groot N.N."/>
        </authorList>
    </citation>
    <scope>NUCLEOTIDE SEQUENCE [LARGE SCALE GENOMIC DNA]</scope>
    <source>
        <strain evidence="4 5">DSM 10317</strain>
    </source>
</reference>
<dbReference type="RefSeq" id="WP_028247003.1">
    <property type="nucleotide sequence ID" value="NZ_FMWK01000005.1"/>
</dbReference>
<dbReference type="PANTHER" id="PTHR34039:SF1">
    <property type="entry name" value="UPF0102 PROTEIN YRAN"/>
    <property type="match status" value="1"/>
</dbReference>
<name>A0A1G5RW16_PSEXY</name>